<dbReference type="eggNOG" id="ENOG502ZVAV">
    <property type="taxonomic scope" value="Bacteria"/>
</dbReference>
<dbReference type="KEGG" id="aja:AJAP_36135"/>
<name>A0A075V6E4_9PSEU</name>
<protein>
    <recommendedName>
        <fullName evidence="3">Excreted virulence factor EspC, type VII ESX diderm</fullName>
    </recommendedName>
</protein>
<dbReference type="RefSeq" id="WP_038519806.1">
    <property type="nucleotide sequence ID" value="NZ_CP008953.1"/>
</dbReference>
<proteinExistence type="predicted"/>
<dbReference type="HOGENOM" id="CLU_177498_0_0_11"/>
<evidence type="ECO:0008006" key="3">
    <source>
        <dbReference type="Google" id="ProtNLM"/>
    </source>
</evidence>
<evidence type="ECO:0000313" key="1">
    <source>
        <dbReference type="EMBL" id="AIG80034.1"/>
    </source>
</evidence>
<evidence type="ECO:0000313" key="2">
    <source>
        <dbReference type="Proteomes" id="UP000028492"/>
    </source>
</evidence>
<gene>
    <name evidence="1" type="ORF">AJAP_36135</name>
</gene>
<keyword evidence="2" id="KW-1185">Reference proteome</keyword>
<organism evidence="1 2">
    <name type="scientific">Amycolatopsis japonica</name>
    <dbReference type="NCBI Taxonomy" id="208439"/>
    <lineage>
        <taxon>Bacteria</taxon>
        <taxon>Bacillati</taxon>
        <taxon>Actinomycetota</taxon>
        <taxon>Actinomycetes</taxon>
        <taxon>Pseudonocardiales</taxon>
        <taxon>Pseudonocardiaceae</taxon>
        <taxon>Amycolatopsis</taxon>
        <taxon>Amycolatopsis japonica group</taxon>
    </lineage>
</organism>
<accession>A0A075V6E4</accession>
<dbReference type="EMBL" id="CP008953">
    <property type="protein sequence ID" value="AIG80034.1"/>
    <property type="molecule type" value="Genomic_DNA"/>
</dbReference>
<reference evidence="1 2" key="1">
    <citation type="journal article" date="2014" name="J. Biotechnol.">
        <title>Complete genome sequence of the actinobacterium Amycolatopsis japonica MG417-CF17(T) (=DSM 44213T) producing (S,S)-N,N'-ethylenediaminedisuccinic acid.</title>
        <authorList>
            <person name="Stegmann E."/>
            <person name="Albersmeier A."/>
            <person name="Spohn M."/>
            <person name="Gert H."/>
            <person name="Weber T."/>
            <person name="Wohlleben W."/>
            <person name="Kalinowski J."/>
            <person name="Ruckert C."/>
        </authorList>
    </citation>
    <scope>NUCLEOTIDE SEQUENCE [LARGE SCALE GENOMIC DNA]</scope>
    <source>
        <strain evidence="2">MG417-CF17 (DSM 44213)</strain>
    </source>
</reference>
<dbReference type="Proteomes" id="UP000028492">
    <property type="component" value="Chromosome"/>
</dbReference>
<sequence>MAGLKIDGDVVGDYAKRVDAAAGELDLAAAEVTGEGVTVESHGTLGEELGLGASYGRAAEAIRRQLVEGAAALRSASEALHTVTARHAGHDDEAAQMIKRVVEL</sequence>
<dbReference type="STRING" id="208439.AJAP_36135"/>
<dbReference type="AlphaFoldDB" id="A0A075V6E4"/>